<accession>A0A4R7KWV2</accession>
<organism evidence="2 3">
    <name type="scientific">Fonticella tunisiensis</name>
    <dbReference type="NCBI Taxonomy" id="1096341"/>
    <lineage>
        <taxon>Bacteria</taxon>
        <taxon>Bacillati</taxon>
        <taxon>Bacillota</taxon>
        <taxon>Clostridia</taxon>
        <taxon>Eubacteriales</taxon>
        <taxon>Clostridiaceae</taxon>
        <taxon>Fonticella</taxon>
    </lineage>
</organism>
<keyword evidence="1" id="KW-1133">Transmembrane helix</keyword>
<protein>
    <submittedName>
        <fullName evidence="2">Spore cortex biosynthesis protein YabQ</fullName>
    </submittedName>
</protein>
<gene>
    <name evidence="2" type="ORF">EDD71_102232</name>
</gene>
<keyword evidence="1" id="KW-0472">Membrane</keyword>
<reference evidence="2 3" key="1">
    <citation type="submission" date="2019-03" db="EMBL/GenBank/DDBJ databases">
        <title>Genomic Encyclopedia of Type Strains, Phase IV (KMG-IV): sequencing the most valuable type-strain genomes for metagenomic binning, comparative biology and taxonomic classification.</title>
        <authorList>
            <person name="Goeker M."/>
        </authorList>
    </citation>
    <scope>NUCLEOTIDE SEQUENCE [LARGE SCALE GENOMIC DNA]</scope>
    <source>
        <strain evidence="2 3">DSM 24455</strain>
    </source>
</reference>
<proteinExistence type="predicted"/>
<evidence type="ECO:0000313" key="3">
    <source>
        <dbReference type="Proteomes" id="UP000295325"/>
    </source>
</evidence>
<evidence type="ECO:0000313" key="2">
    <source>
        <dbReference type="EMBL" id="TDT63470.1"/>
    </source>
</evidence>
<dbReference type="EMBL" id="SOAZ01000002">
    <property type="protein sequence ID" value="TDT63470.1"/>
    <property type="molecule type" value="Genomic_DNA"/>
</dbReference>
<evidence type="ECO:0000256" key="1">
    <source>
        <dbReference type="SAM" id="Phobius"/>
    </source>
</evidence>
<dbReference type="RefSeq" id="WP_133627115.1">
    <property type="nucleotide sequence ID" value="NZ_SOAZ01000002.1"/>
</dbReference>
<feature type="transmembrane region" description="Helical" evidence="1">
    <location>
        <begin position="70"/>
        <end position="88"/>
    </location>
</feature>
<feature type="transmembrane region" description="Helical" evidence="1">
    <location>
        <begin position="41"/>
        <end position="64"/>
    </location>
</feature>
<dbReference type="Proteomes" id="UP000295325">
    <property type="component" value="Unassembled WGS sequence"/>
</dbReference>
<name>A0A4R7KWV2_9CLOT</name>
<keyword evidence="1" id="KW-0812">Transmembrane</keyword>
<dbReference type="OrthoDB" id="1685240at2"/>
<dbReference type="Pfam" id="PF09578">
    <property type="entry name" value="Spore_YabQ"/>
    <property type="match status" value="1"/>
</dbReference>
<comment type="caution">
    <text evidence="2">The sequence shown here is derived from an EMBL/GenBank/DDBJ whole genome shotgun (WGS) entry which is preliminary data.</text>
</comment>
<dbReference type="NCBIfam" id="TIGR02893">
    <property type="entry name" value="spore_yabQ"/>
    <property type="match status" value="1"/>
</dbReference>
<feature type="transmembrane region" description="Helical" evidence="1">
    <location>
        <begin position="100"/>
        <end position="119"/>
    </location>
</feature>
<sequence length="156" mass="18411">MILPIDVQIYYFLSTIIAGSGIGVMYDVYRILRGFKSPRKFITAVSDILFWTFAAIITFIFFLYTNHGDLGYYTFLGLSIGLLIYFRIVSKWFIKILRWILYYILKTIRIFSILILYPFKMLKYGANFIVYKIRELMGTGIKATKTKFKKIIKTKK</sequence>
<keyword evidence="3" id="KW-1185">Reference proteome</keyword>
<feature type="transmembrane region" description="Helical" evidence="1">
    <location>
        <begin position="12"/>
        <end position="29"/>
    </location>
</feature>
<dbReference type="InterPro" id="IPR019074">
    <property type="entry name" value="YabQ"/>
</dbReference>
<dbReference type="AlphaFoldDB" id="A0A4R7KWV2"/>